<dbReference type="EMBL" id="SMOL01000487">
    <property type="protein sequence ID" value="KAB2610889.1"/>
    <property type="molecule type" value="Genomic_DNA"/>
</dbReference>
<dbReference type="PROSITE" id="PS50966">
    <property type="entry name" value="ZF_SWIM"/>
    <property type="match status" value="1"/>
</dbReference>
<comment type="caution">
    <text evidence="7">The sequence shown here is derived from an EMBL/GenBank/DDBJ whole genome shotgun (WGS) entry which is preliminary data.</text>
</comment>
<feature type="compositionally biased region" description="Basic residues" evidence="5">
    <location>
        <begin position="699"/>
        <end position="709"/>
    </location>
</feature>
<dbReference type="PANTHER" id="PTHR47718">
    <property type="entry name" value="OS01G0519700 PROTEIN"/>
    <property type="match status" value="1"/>
</dbReference>
<reference evidence="7 8" key="1">
    <citation type="submission" date="2019-09" db="EMBL/GenBank/DDBJ databases">
        <authorList>
            <person name="Ou C."/>
        </authorList>
    </citation>
    <scope>NUCLEOTIDE SEQUENCE [LARGE SCALE GENOMIC DNA]</scope>
    <source>
        <strain evidence="7">S2</strain>
        <tissue evidence="7">Leaf</tissue>
    </source>
</reference>
<sequence length="748" mass="86630">MFYVLGTGSSSNEFTEEDDVVEVSSCNETESDEVHTIETSNESIEEDDAIEATSDATEAESNGVHAVENNGTNMENKMNVEEKVQEPQVGMIFDNADQVATYYKEYGRQSGFPVIKRSSTKGDDGELRYITMCCARSGTSKSNSSNPLKPYPMNSVKLDHNHGLSPTKTRYWKCFREVSSSVKKKLEVNDKAGIRVNKSYNSVVVEVGGHENMKCLEKDCRNYIEKVRRLRLGEGDATAVQNYFVSMQAQNANFFYAIDLDKNGRLRNVFWADARSRALYEEFGDVVTFDTTYLTNKYDMPFAQFVGVNHHGQSILLGCGLISREDTDSFIWLFKTWLACMSGHAPSGIITDQDKAMKKAIEVVFPNTRHRLCLWHIMKKVPDKLKSYKEYESMSSSLNNIVYDSMTSEDFEERWAEMIEKYKFKKQAHKWLRSLYAERHHWVPVYVKNKFWAGMSTTQRSESMNAFFDGHVNSKTTLKQFVEQYENALRSKVLKEASADSDSFSSNVRCATHYDMEKQVQAVYTISKFKEFQKELTSIMYCDRVSVETDNAILEYQIAERILIKENKKKTVIFKVQFNEREIEVNCNCCKFEFRGILCRHALYVLVHHDIDFMPDKYIIRRWRKDVKRCHTRVRISYSNWVATPEAQRSDKMQKTFDDIKELANDSDDKCMFVSPDDTNFDPLPNPNQRILTPLSARGKGRPPSKRKQSKIEQVIKRRQKRRKKITSCKDNTDEEETQVTNIFVLYN</sequence>
<gene>
    <name evidence="7" type="ORF">D8674_018921</name>
</gene>
<keyword evidence="3" id="KW-0862">Zinc</keyword>
<keyword evidence="8" id="KW-1185">Reference proteome</keyword>
<dbReference type="SMART" id="SM00575">
    <property type="entry name" value="ZnF_PMZ"/>
    <property type="match status" value="1"/>
</dbReference>
<reference evidence="7 8" key="3">
    <citation type="submission" date="2019-11" db="EMBL/GenBank/DDBJ databases">
        <title>A de novo genome assembly of a pear dwarfing rootstock.</title>
        <authorList>
            <person name="Wang F."/>
            <person name="Wang J."/>
            <person name="Li S."/>
            <person name="Zhang Y."/>
            <person name="Fang M."/>
            <person name="Ma L."/>
            <person name="Zhao Y."/>
            <person name="Jiang S."/>
        </authorList>
    </citation>
    <scope>NUCLEOTIDE SEQUENCE [LARGE SCALE GENOMIC DNA]</scope>
    <source>
        <strain evidence="7">S2</strain>
        <tissue evidence="7">Leaf</tissue>
    </source>
</reference>
<keyword evidence="2 4" id="KW-0863">Zinc-finger</keyword>
<dbReference type="Pfam" id="PF10551">
    <property type="entry name" value="MULE"/>
    <property type="match status" value="1"/>
</dbReference>
<feature type="domain" description="SWIM-type" evidence="6">
    <location>
        <begin position="574"/>
        <end position="610"/>
    </location>
</feature>
<proteinExistence type="predicted"/>
<evidence type="ECO:0000313" key="8">
    <source>
        <dbReference type="Proteomes" id="UP000327157"/>
    </source>
</evidence>
<feature type="region of interest" description="Disordered" evidence="5">
    <location>
        <begin position="683"/>
        <end position="734"/>
    </location>
</feature>
<dbReference type="PANTHER" id="PTHR47718:SF13">
    <property type="entry name" value="OS09G0290500 PROTEIN"/>
    <property type="match status" value="1"/>
</dbReference>
<evidence type="ECO:0000256" key="5">
    <source>
        <dbReference type="SAM" id="MobiDB-lite"/>
    </source>
</evidence>
<dbReference type="Proteomes" id="UP000327157">
    <property type="component" value="Chromosome 17"/>
</dbReference>
<dbReference type="InterPro" id="IPR018289">
    <property type="entry name" value="MULE_transposase_dom"/>
</dbReference>
<dbReference type="InterPro" id="IPR006564">
    <property type="entry name" value="Znf_PMZ"/>
</dbReference>
<evidence type="ECO:0000256" key="3">
    <source>
        <dbReference type="ARBA" id="ARBA00022833"/>
    </source>
</evidence>
<dbReference type="InterPro" id="IPR007527">
    <property type="entry name" value="Znf_SWIM"/>
</dbReference>
<accession>A0A5N5G661</accession>
<evidence type="ECO:0000313" key="7">
    <source>
        <dbReference type="EMBL" id="KAB2610889.1"/>
    </source>
</evidence>
<evidence type="ECO:0000259" key="6">
    <source>
        <dbReference type="PROSITE" id="PS50966"/>
    </source>
</evidence>
<keyword evidence="1" id="KW-0479">Metal-binding</keyword>
<evidence type="ECO:0000256" key="1">
    <source>
        <dbReference type="ARBA" id="ARBA00022723"/>
    </source>
</evidence>
<dbReference type="OrthoDB" id="747268at2759"/>
<protein>
    <submittedName>
        <fullName evidence="7">Protein FAR1-RELATED SEQUENCE 5-like</fullName>
    </submittedName>
</protein>
<dbReference type="Pfam" id="PF04434">
    <property type="entry name" value="SWIM"/>
    <property type="match status" value="1"/>
</dbReference>
<name>A0A5N5G661_9ROSA</name>
<dbReference type="GO" id="GO:0008270">
    <property type="term" value="F:zinc ion binding"/>
    <property type="evidence" value="ECO:0007669"/>
    <property type="project" value="UniProtKB-KW"/>
</dbReference>
<evidence type="ECO:0000256" key="4">
    <source>
        <dbReference type="PROSITE-ProRule" id="PRU00325"/>
    </source>
</evidence>
<organism evidence="7 8">
    <name type="scientific">Pyrus ussuriensis x Pyrus communis</name>
    <dbReference type="NCBI Taxonomy" id="2448454"/>
    <lineage>
        <taxon>Eukaryota</taxon>
        <taxon>Viridiplantae</taxon>
        <taxon>Streptophyta</taxon>
        <taxon>Embryophyta</taxon>
        <taxon>Tracheophyta</taxon>
        <taxon>Spermatophyta</taxon>
        <taxon>Magnoliopsida</taxon>
        <taxon>eudicotyledons</taxon>
        <taxon>Gunneridae</taxon>
        <taxon>Pentapetalae</taxon>
        <taxon>rosids</taxon>
        <taxon>fabids</taxon>
        <taxon>Rosales</taxon>
        <taxon>Rosaceae</taxon>
        <taxon>Amygdaloideae</taxon>
        <taxon>Maleae</taxon>
        <taxon>Pyrus</taxon>
    </lineage>
</organism>
<evidence type="ECO:0000256" key="2">
    <source>
        <dbReference type="ARBA" id="ARBA00022771"/>
    </source>
</evidence>
<dbReference type="AlphaFoldDB" id="A0A5N5G661"/>
<reference evidence="8" key="2">
    <citation type="submission" date="2019-10" db="EMBL/GenBank/DDBJ databases">
        <title>A de novo genome assembly of a pear dwarfing rootstock.</title>
        <authorList>
            <person name="Wang F."/>
            <person name="Wang J."/>
            <person name="Li S."/>
            <person name="Zhang Y."/>
            <person name="Fang M."/>
            <person name="Ma L."/>
            <person name="Zhao Y."/>
            <person name="Jiang S."/>
        </authorList>
    </citation>
    <scope>NUCLEOTIDE SEQUENCE [LARGE SCALE GENOMIC DNA]</scope>
</reference>
<feature type="compositionally biased region" description="Basic residues" evidence="5">
    <location>
        <begin position="717"/>
        <end position="727"/>
    </location>
</feature>